<gene>
    <name evidence="1" type="ORF">GIB67_024361</name>
</gene>
<keyword evidence="2" id="KW-1185">Reference proteome</keyword>
<dbReference type="Proteomes" id="UP000541444">
    <property type="component" value="Unassembled WGS sequence"/>
</dbReference>
<protein>
    <submittedName>
        <fullName evidence="1">Uncharacterized protein</fullName>
    </submittedName>
</protein>
<accession>A0A7J7LF69</accession>
<comment type="caution">
    <text evidence="1">The sequence shown here is derived from an EMBL/GenBank/DDBJ whole genome shotgun (WGS) entry which is preliminary data.</text>
</comment>
<sequence>MGIVEETEDTSMDQVNEIGYKIATGGWFVSERESILLAHDDGSCSFYDIANTKVAWEEAWVKVSALELD</sequence>
<dbReference type="InterPro" id="IPR045289">
    <property type="entry name" value="At4g14310-like"/>
</dbReference>
<reference evidence="1 2" key="1">
    <citation type="journal article" date="2020" name="IScience">
        <title>Genome Sequencing of the Endangered Kingdonia uniflora (Circaeasteraceae, Ranunculales) Reveals Potential Mechanisms of Evolutionary Specialization.</title>
        <authorList>
            <person name="Sun Y."/>
            <person name="Deng T."/>
            <person name="Zhang A."/>
            <person name="Moore M.J."/>
            <person name="Landis J.B."/>
            <person name="Lin N."/>
            <person name="Zhang H."/>
            <person name="Zhang X."/>
            <person name="Huang J."/>
            <person name="Zhang X."/>
            <person name="Sun H."/>
            <person name="Wang H."/>
        </authorList>
    </citation>
    <scope>NUCLEOTIDE SEQUENCE [LARGE SCALE GENOMIC DNA]</scope>
    <source>
        <strain evidence="1">TB1705</strain>
        <tissue evidence="1">Leaf</tissue>
    </source>
</reference>
<evidence type="ECO:0000313" key="1">
    <source>
        <dbReference type="EMBL" id="KAF6141277.1"/>
    </source>
</evidence>
<name>A0A7J7LF69_9MAGN</name>
<dbReference type="PANTHER" id="PTHR35492:SF1">
    <property type="entry name" value="TRANSDUCIN_WD40 REPEAT-LIKE SUPERFAMILY PROTEIN"/>
    <property type="match status" value="1"/>
</dbReference>
<dbReference type="PANTHER" id="PTHR35492">
    <property type="entry name" value="TRANSDUCIN/WD40 REPEAT-LIKE SUPERFAMILY PROTEIN"/>
    <property type="match status" value="1"/>
</dbReference>
<organism evidence="1 2">
    <name type="scientific">Kingdonia uniflora</name>
    <dbReference type="NCBI Taxonomy" id="39325"/>
    <lineage>
        <taxon>Eukaryota</taxon>
        <taxon>Viridiplantae</taxon>
        <taxon>Streptophyta</taxon>
        <taxon>Embryophyta</taxon>
        <taxon>Tracheophyta</taxon>
        <taxon>Spermatophyta</taxon>
        <taxon>Magnoliopsida</taxon>
        <taxon>Ranunculales</taxon>
        <taxon>Circaeasteraceae</taxon>
        <taxon>Kingdonia</taxon>
    </lineage>
</organism>
<dbReference type="EMBL" id="JACGCM010002329">
    <property type="protein sequence ID" value="KAF6141277.1"/>
    <property type="molecule type" value="Genomic_DNA"/>
</dbReference>
<evidence type="ECO:0000313" key="2">
    <source>
        <dbReference type="Proteomes" id="UP000541444"/>
    </source>
</evidence>
<dbReference type="AlphaFoldDB" id="A0A7J7LF69"/>
<proteinExistence type="predicted"/>